<feature type="compositionally biased region" description="Basic and acidic residues" evidence="4">
    <location>
        <begin position="261"/>
        <end position="273"/>
    </location>
</feature>
<dbReference type="InterPro" id="IPR050147">
    <property type="entry name" value="Ser/Thr_Dehydratase"/>
</dbReference>
<feature type="region of interest" description="Disordered" evidence="4">
    <location>
        <begin position="173"/>
        <end position="201"/>
    </location>
</feature>
<reference evidence="6 7" key="1">
    <citation type="submission" date="2020-08" db="EMBL/GenBank/DDBJ databases">
        <title>Genome sequence of Sphingomonas daechungensis KACC 18115T.</title>
        <authorList>
            <person name="Hyun D.-W."/>
            <person name="Bae J.-W."/>
        </authorList>
    </citation>
    <scope>NUCLEOTIDE SEQUENCE [LARGE SCALE GENOMIC DNA]</scope>
    <source>
        <strain evidence="6 7">KACC 18115</strain>
    </source>
</reference>
<dbReference type="InterPro" id="IPR036052">
    <property type="entry name" value="TrpB-like_PALP_sf"/>
</dbReference>
<feature type="domain" description="Tryptophan synthase beta chain-like PALP" evidence="5">
    <location>
        <begin position="23"/>
        <end position="135"/>
    </location>
</feature>
<dbReference type="SUPFAM" id="SSF53686">
    <property type="entry name" value="Tryptophan synthase beta subunit-like PLP-dependent enzymes"/>
    <property type="match status" value="1"/>
</dbReference>
<dbReference type="EMBL" id="CP060780">
    <property type="protein sequence ID" value="QNP43255.1"/>
    <property type="molecule type" value="Genomic_DNA"/>
</dbReference>
<dbReference type="Pfam" id="PF00291">
    <property type="entry name" value="PALP"/>
    <property type="match status" value="1"/>
</dbReference>
<evidence type="ECO:0000256" key="2">
    <source>
        <dbReference type="ARBA" id="ARBA00022898"/>
    </source>
</evidence>
<organism evidence="6 7">
    <name type="scientific">Sphingomonas daechungensis</name>
    <dbReference type="NCBI Taxonomy" id="1176646"/>
    <lineage>
        <taxon>Bacteria</taxon>
        <taxon>Pseudomonadati</taxon>
        <taxon>Pseudomonadota</taxon>
        <taxon>Alphaproteobacteria</taxon>
        <taxon>Sphingomonadales</taxon>
        <taxon>Sphingomonadaceae</taxon>
        <taxon>Sphingomonas</taxon>
    </lineage>
</organism>
<dbReference type="PROSITE" id="PS00165">
    <property type="entry name" value="DEHYDRATASE_SER_THR"/>
    <property type="match status" value="1"/>
</dbReference>
<dbReference type="InterPro" id="IPR001926">
    <property type="entry name" value="TrpB-like_PALP"/>
</dbReference>
<dbReference type="Gene3D" id="3.40.50.1100">
    <property type="match status" value="3"/>
</dbReference>
<evidence type="ECO:0000313" key="7">
    <source>
        <dbReference type="Proteomes" id="UP000516134"/>
    </source>
</evidence>
<dbReference type="PANTHER" id="PTHR48078:SF6">
    <property type="entry name" value="L-THREONINE DEHYDRATASE CATABOLIC TDCB"/>
    <property type="match status" value="1"/>
</dbReference>
<keyword evidence="3" id="KW-0456">Lyase</keyword>
<evidence type="ECO:0000256" key="4">
    <source>
        <dbReference type="SAM" id="MobiDB-lite"/>
    </source>
</evidence>
<feature type="compositionally biased region" description="Basic and acidic residues" evidence="4">
    <location>
        <begin position="181"/>
        <end position="191"/>
    </location>
</feature>
<accession>A0ABX6T0K4</accession>
<comment type="cofactor">
    <cofactor evidence="1">
        <name>pyridoxal 5'-phosphate</name>
        <dbReference type="ChEBI" id="CHEBI:597326"/>
    </cofactor>
</comment>
<feature type="compositionally biased region" description="Basic and acidic residues" evidence="4">
    <location>
        <begin position="237"/>
        <end position="254"/>
    </location>
</feature>
<proteinExistence type="predicted"/>
<keyword evidence="2" id="KW-0663">Pyridoxal phosphate</keyword>
<keyword evidence="7" id="KW-1185">Reference proteome</keyword>
<dbReference type="PANTHER" id="PTHR48078">
    <property type="entry name" value="THREONINE DEHYDRATASE, MITOCHONDRIAL-RELATED"/>
    <property type="match status" value="1"/>
</dbReference>
<evidence type="ECO:0000256" key="1">
    <source>
        <dbReference type="ARBA" id="ARBA00001933"/>
    </source>
</evidence>
<evidence type="ECO:0000256" key="3">
    <source>
        <dbReference type="ARBA" id="ARBA00023239"/>
    </source>
</evidence>
<feature type="region of interest" description="Disordered" evidence="4">
    <location>
        <begin position="237"/>
        <end position="275"/>
    </location>
</feature>
<sequence length="318" mass="33709">MIEPVRPITIEDIEAARERIAGTVLRTPLVRLELGREVPEIWLMLENLQPTNAYKIRGAANAVARLSDAERARGVWTISAGNAGQGVAYAARTFGIPASVVAIETAPQTKLERMRALGATIVPVSYDEAWKAAESHSYPGLDGTFIHPSTITISSPVMARWVWRLSRTVRTSARSSARSGRRADQRGRQRDQGAASGRDCAGGRAGDCGALCLVAAGRGATEIRGLGGIFRRRCGREERHRADVGSHGSGDGRIDRRHARPDREGDAPDRGENANDCGGAGGLALAAALTGQAGDGPIVCVVSGGNIDLDKFAEIISD</sequence>
<dbReference type="Proteomes" id="UP000516134">
    <property type="component" value="Chromosome"/>
</dbReference>
<dbReference type="InterPro" id="IPR000634">
    <property type="entry name" value="Ser/Thr_deHydtase_PyrdxlP-BS"/>
</dbReference>
<evidence type="ECO:0000313" key="6">
    <source>
        <dbReference type="EMBL" id="QNP43255.1"/>
    </source>
</evidence>
<evidence type="ECO:0000259" key="5">
    <source>
        <dbReference type="Pfam" id="PF00291"/>
    </source>
</evidence>
<protein>
    <submittedName>
        <fullName evidence="6">Pyridoxal-phosphate dependent enzyme</fullName>
    </submittedName>
</protein>
<gene>
    <name evidence="6" type="ORF">H9L15_15280</name>
</gene>
<name>A0ABX6T0K4_9SPHN</name>